<dbReference type="EMBL" id="CAVMJV010000143">
    <property type="protein sequence ID" value="CAK5112449.1"/>
    <property type="molecule type" value="Genomic_DNA"/>
</dbReference>
<evidence type="ECO:0000313" key="2">
    <source>
        <dbReference type="Proteomes" id="UP001497535"/>
    </source>
</evidence>
<keyword evidence="2" id="KW-1185">Reference proteome</keyword>
<proteinExistence type="predicted"/>
<comment type="caution">
    <text evidence="1">The sequence shown here is derived from an EMBL/GenBank/DDBJ whole genome shotgun (WGS) entry which is preliminary data.</text>
</comment>
<organism evidence="1 2">
    <name type="scientific">Meloidogyne enterolobii</name>
    <name type="common">Root-knot nematode worm</name>
    <name type="synonym">Meloidogyne mayaguensis</name>
    <dbReference type="NCBI Taxonomy" id="390850"/>
    <lineage>
        <taxon>Eukaryota</taxon>
        <taxon>Metazoa</taxon>
        <taxon>Ecdysozoa</taxon>
        <taxon>Nematoda</taxon>
        <taxon>Chromadorea</taxon>
        <taxon>Rhabditida</taxon>
        <taxon>Tylenchina</taxon>
        <taxon>Tylenchomorpha</taxon>
        <taxon>Tylenchoidea</taxon>
        <taxon>Meloidogynidae</taxon>
        <taxon>Meloidogyninae</taxon>
        <taxon>Meloidogyne</taxon>
    </lineage>
</organism>
<reference evidence="1" key="1">
    <citation type="submission" date="2023-11" db="EMBL/GenBank/DDBJ databases">
        <authorList>
            <person name="Poullet M."/>
        </authorList>
    </citation>
    <scope>NUCLEOTIDE SEQUENCE</scope>
    <source>
        <strain evidence="1">E1834</strain>
    </source>
</reference>
<name>A0ACB1AZ15_MELEN</name>
<sequence>MEIIFWKKKNYGRGYLKDIKNPRAEELLQKKERKGKGETCRFPTGLIIIITPTGWERKKLILIMNSSRRIFLFNLCLFKHLLLTLPFFFRILPSFFFFRIRLS</sequence>
<evidence type="ECO:0000313" key="1">
    <source>
        <dbReference type="EMBL" id="CAK5112449.1"/>
    </source>
</evidence>
<gene>
    <name evidence="1" type="ORF">MENTE1834_LOCUS44902</name>
</gene>
<protein>
    <submittedName>
        <fullName evidence="1">Uncharacterized protein</fullName>
    </submittedName>
</protein>
<dbReference type="Proteomes" id="UP001497535">
    <property type="component" value="Unassembled WGS sequence"/>
</dbReference>
<accession>A0ACB1AZ15</accession>